<evidence type="ECO:0000256" key="2">
    <source>
        <dbReference type="ARBA" id="ARBA00022478"/>
    </source>
</evidence>
<dbReference type="Pfam" id="PF13656">
    <property type="entry name" value="RNA_pol_L_2"/>
    <property type="match status" value="1"/>
</dbReference>
<dbReference type="Pfam" id="PF01193">
    <property type="entry name" value="RNA_pol_L"/>
    <property type="match status" value="1"/>
</dbReference>
<dbReference type="Gene3D" id="2.170.120.12">
    <property type="entry name" value="DNA-directed RNA polymerase, insert domain"/>
    <property type="match status" value="1"/>
</dbReference>
<feature type="compositionally biased region" description="Polar residues" evidence="4">
    <location>
        <begin position="360"/>
        <end position="376"/>
    </location>
</feature>
<dbReference type="SUPFAM" id="SSF56553">
    <property type="entry name" value="Insert subdomain of RNA polymerase alpha subunit"/>
    <property type="match status" value="1"/>
</dbReference>
<feature type="domain" description="DNA-directed RNA polymerase RpoA/D/Rpb3-type" evidence="5">
    <location>
        <begin position="44"/>
        <end position="339"/>
    </location>
</feature>
<dbReference type="GO" id="GO:0003899">
    <property type="term" value="F:DNA-directed RNA polymerase activity"/>
    <property type="evidence" value="ECO:0007669"/>
    <property type="project" value="InterPro"/>
</dbReference>
<evidence type="ECO:0000313" key="7">
    <source>
        <dbReference type="Proteomes" id="UP000230066"/>
    </source>
</evidence>
<dbReference type="GO" id="GO:0046983">
    <property type="term" value="F:protein dimerization activity"/>
    <property type="evidence" value="ECO:0007669"/>
    <property type="project" value="InterPro"/>
</dbReference>
<dbReference type="GO" id="GO:0005736">
    <property type="term" value="C:RNA polymerase I complex"/>
    <property type="evidence" value="ECO:0007669"/>
    <property type="project" value="TreeGrafter"/>
</dbReference>
<dbReference type="Gene3D" id="3.30.1360.10">
    <property type="entry name" value="RNA polymerase, RBP11-like subunit"/>
    <property type="match status" value="2"/>
</dbReference>
<dbReference type="InterPro" id="IPR011263">
    <property type="entry name" value="DNA-dir_RNA_pol_RpoA/D/Rpb3"/>
</dbReference>
<dbReference type="GO" id="GO:0005666">
    <property type="term" value="C:RNA polymerase III complex"/>
    <property type="evidence" value="ECO:0007669"/>
    <property type="project" value="TreeGrafter"/>
</dbReference>
<evidence type="ECO:0000256" key="4">
    <source>
        <dbReference type="SAM" id="MobiDB-lite"/>
    </source>
</evidence>
<keyword evidence="3" id="KW-0804">Transcription</keyword>
<proteinExistence type="predicted"/>
<evidence type="ECO:0000313" key="6">
    <source>
        <dbReference type="EMBL" id="THD27616.1"/>
    </source>
</evidence>
<feature type="region of interest" description="Disordered" evidence="4">
    <location>
        <begin position="354"/>
        <end position="376"/>
    </location>
</feature>
<dbReference type="InterPro" id="IPR050518">
    <property type="entry name" value="Rpo3/RPB3_RNA_Pol_subunit"/>
</dbReference>
<dbReference type="CDD" id="cd07029">
    <property type="entry name" value="RNAP_I_III_AC19"/>
    <property type="match status" value="1"/>
</dbReference>
<accession>A0A4E0RI72</accession>
<dbReference type="SUPFAM" id="SSF55257">
    <property type="entry name" value="RBP11-like subunits of RNA polymerase"/>
    <property type="match status" value="2"/>
</dbReference>
<dbReference type="GO" id="GO:0006351">
    <property type="term" value="P:DNA-templated transcription"/>
    <property type="evidence" value="ECO:0007669"/>
    <property type="project" value="InterPro"/>
</dbReference>
<reference evidence="6" key="1">
    <citation type="submission" date="2019-03" db="EMBL/GenBank/DDBJ databases">
        <title>Improved annotation for the trematode Fasciola hepatica.</title>
        <authorList>
            <person name="Choi Y.-J."/>
            <person name="Martin J."/>
            <person name="Mitreva M."/>
        </authorList>
    </citation>
    <scope>NUCLEOTIDE SEQUENCE [LARGE SCALE GENOMIC DNA]</scope>
</reference>
<gene>
    <name evidence="6" type="ORF">D915_001605</name>
</gene>
<organism evidence="6 7">
    <name type="scientific">Fasciola hepatica</name>
    <name type="common">Liver fluke</name>
    <dbReference type="NCBI Taxonomy" id="6192"/>
    <lineage>
        <taxon>Eukaryota</taxon>
        <taxon>Metazoa</taxon>
        <taxon>Spiralia</taxon>
        <taxon>Lophotrochozoa</taxon>
        <taxon>Platyhelminthes</taxon>
        <taxon>Trematoda</taxon>
        <taxon>Digenea</taxon>
        <taxon>Plagiorchiida</taxon>
        <taxon>Echinostomata</taxon>
        <taxon>Echinostomatoidea</taxon>
        <taxon>Fasciolidae</taxon>
        <taxon>Fasciola</taxon>
    </lineage>
</organism>
<keyword evidence="2" id="KW-0240">DNA-directed RNA polymerase</keyword>
<dbReference type="EMBL" id="JXXN02000369">
    <property type="protein sequence ID" value="THD27616.1"/>
    <property type="molecule type" value="Genomic_DNA"/>
</dbReference>
<dbReference type="AlphaFoldDB" id="A0A4E0RI72"/>
<name>A0A4E0RI72_FASHE</name>
<sequence length="485" mass="53924">MAVTSVKYEFKEHGIISHPETEVPWDAELFQQNFCISIISMTDTMEFDMINVNCCFPNAIRRALLAEVPSVCIERVYLHQNTSIMPDEVLCHRLGLIPLNVDPKLLSFPAKALPLSDELPGFNPKEHLLFDLHAQFSKNDARLPNSRSGKDLSTEPAIPTVRSRAIYSSSIKWCPLPGQEETFVPTPPSVVSDSILINKLSVGDEIEARCLAVKGVGRDHAKFSPVCAAYYKFMPVIDLLQPIEGELAKKLQASFAPGVIGIHPDTHEAFVLNPRLDNGSREHLRHPEFRDGSVIFVGVDASHCIFTVESITPDYRPPARLVREAIDIMINKCLHYLAVTEAPGFGYCSANETKPKKSLDSQSTNVNTNSDVGTTRSQLNGREVSLEVTHMSPDKKRTTYTFYGEDHTLGLVLRYCVLHSTNATFCGYCVPHPLEDKIHFDIQVSAGTATDALRAGLQCMHACFSHMKNAFKSAVTAFKRTEHKL</sequence>
<dbReference type="SMART" id="SM00662">
    <property type="entry name" value="RPOLD"/>
    <property type="match status" value="1"/>
</dbReference>
<keyword evidence="7" id="KW-1185">Reference proteome</keyword>
<dbReference type="InterPro" id="IPR033901">
    <property type="entry name" value="RNAPI/III_AC40"/>
</dbReference>
<dbReference type="InterPro" id="IPR009025">
    <property type="entry name" value="RBP11-like_dimer"/>
</dbReference>
<dbReference type="InterPro" id="IPR036603">
    <property type="entry name" value="RBP11-like"/>
</dbReference>
<dbReference type="InterPro" id="IPR036643">
    <property type="entry name" value="RNApol_insert_sf"/>
</dbReference>
<dbReference type="Proteomes" id="UP000230066">
    <property type="component" value="Unassembled WGS sequence"/>
</dbReference>
<dbReference type="CDD" id="cd07032">
    <property type="entry name" value="RNAP_I_II_AC40"/>
    <property type="match status" value="1"/>
</dbReference>
<protein>
    <submittedName>
        <fullName evidence="6">DNA directed RNA polymerases I and III subunit</fullName>
    </submittedName>
</protein>
<comment type="caution">
    <text evidence="6">The sequence shown here is derived from an EMBL/GenBank/DDBJ whole genome shotgun (WGS) entry which is preliminary data.</text>
</comment>
<evidence type="ECO:0000259" key="5">
    <source>
        <dbReference type="SMART" id="SM00662"/>
    </source>
</evidence>
<dbReference type="PANTHER" id="PTHR11800">
    <property type="entry name" value="DNA-DIRECTED RNA POLYMERASE"/>
    <property type="match status" value="1"/>
</dbReference>
<evidence type="ECO:0000256" key="1">
    <source>
        <dbReference type="ARBA" id="ARBA00004328"/>
    </source>
</evidence>
<evidence type="ECO:0000256" key="3">
    <source>
        <dbReference type="ARBA" id="ARBA00023163"/>
    </source>
</evidence>
<dbReference type="PANTHER" id="PTHR11800:SF13">
    <property type="entry name" value="DNA-DIRECTED RNA POLYMERASES I AND III SUBUNIT RPAC1"/>
    <property type="match status" value="1"/>
</dbReference>
<dbReference type="InterPro" id="IPR033898">
    <property type="entry name" value="RNAP_AC19"/>
</dbReference>
<comment type="subcellular location">
    <subcellularLocation>
        <location evidence="1">Virion</location>
    </subcellularLocation>
</comment>